<accession>A0ABD1CKH3</accession>
<keyword evidence="3" id="KW-1185">Reference proteome</keyword>
<evidence type="ECO:0000256" key="1">
    <source>
        <dbReference type="SAM" id="MobiDB-lite"/>
    </source>
</evidence>
<gene>
    <name evidence="2" type="ORF">pipiens_016705</name>
</gene>
<evidence type="ECO:0000313" key="2">
    <source>
        <dbReference type="EMBL" id="KAL1376770.1"/>
    </source>
</evidence>
<name>A0ABD1CKH3_CULPP</name>
<feature type="region of interest" description="Disordered" evidence="1">
    <location>
        <begin position="72"/>
        <end position="104"/>
    </location>
</feature>
<dbReference type="EMBL" id="JBEHCU010011407">
    <property type="protein sequence ID" value="KAL1376770.1"/>
    <property type="molecule type" value="Genomic_DNA"/>
</dbReference>
<reference evidence="2 3" key="1">
    <citation type="submission" date="2024-05" db="EMBL/GenBank/DDBJ databases">
        <title>Culex pipiens pipiens assembly and annotation.</title>
        <authorList>
            <person name="Alout H."/>
            <person name="Durand T."/>
        </authorList>
    </citation>
    <scope>NUCLEOTIDE SEQUENCE [LARGE SCALE GENOMIC DNA]</scope>
    <source>
        <strain evidence="2">HA-2024</strain>
        <tissue evidence="2">Whole body</tissue>
    </source>
</reference>
<dbReference type="Proteomes" id="UP001562425">
    <property type="component" value="Unassembled WGS sequence"/>
</dbReference>
<sequence>MRRKHAAFHGEVVVNGGVFTVLPVATLTPNRILQHHVAHPKANKKEQRLAVTNRTHGHQVKLSTAVLNQQYPNLSAGGRDGRTVRPPDGYRPQACDLKAKRISS</sequence>
<proteinExistence type="predicted"/>
<evidence type="ECO:0000313" key="3">
    <source>
        <dbReference type="Proteomes" id="UP001562425"/>
    </source>
</evidence>
<dbReference type="AlphaFoldDB" id="A0ABD1CKH3"/>
<protein>
    <submittedName>
        <fullName evidence="2">Uncharacterized protein</fullName>
    </submittedName>
</protein>
<comment type="caution">
    <text evidence="2">The sequence shown here is derived from an EMBL/GenBank/DDBJ whole genome shotgun (WGS) entry which is preliminary data.</text>
</comment>
<organism evidence="2 3">
    <name type="scientific">Culex pipiens pipiens</name>
    <name type="common">Northern house mosquito</name>
    <dbReference type="NCBI Taxonomy" id="38569"/>
    <lineage>
        <taxon>Eukaryota</taxon>
        <taxon>Metazoa</taxon>
        <taxon>Ecdysozoa</taxon>
        <taxon>Arthropoda</taxon>
        <taxon>Hexapoda</taxon>
        <taxon>Insecta</taxon>
        <taxon>Pterygota</taxon>
        <taxon>Neoptera</taxon>
        <taxon>Endopterygota</taxon>
        <taxon>Diptera</taxon>
        <taxon>Nematocera</taxon>
        <taxon>Culicoidea</taxon>
        <taxon>Culicidae</taxon>
        <taxon>Culicinae</taxon>
        <taxon>Culicini</taxon>
        <taxon>Culex</taxon>
        <taxon>Culex</taxon>
    </lineage>
</organism>